<dbReference type="InterPro" id="IPR036163">
    <property type="entry name" value="HMA_dom_sf"/>
</dbReference>
<dbReference type="PROSITE" id="PS50846">
    <property type="entry name" value="HMA_2"/>
    <property type="match status" value="1"/>
</dbReference>
<gene>
    <name evidence="2" type="ORF">ABHF33_07265</name>
</gene>
<dbReference type="RefSeq" id="WP_348946329.1">
    <property type="nucleotide sequence ID" value="NZ_CP157355.1"/>
</dbReference>
<accession>A0AAU7FEW8</accession>
<evidence type="ECO:0000313" key="2">
    <source>
        <dbReference type="EMBL" id="XBM02058.1"/>
    </source>
</evidence>
<protein>
    <recommendedName>
        <fullName evidence="1">HMA domain-containing protein</fullName>
    </recommendedName>
</protein>
<dbReference type="InterPro" id="IPR006121">
    <property type="entry name" value="HMA_dom"/>
</dbReference>
<evidence type="ECO:0000259" key="1">
    <source>
        <dbReference type="PROSITE" id="PS50846"/>
    </source>
</evidence>
<organism evidence="2">
    <name type="scientific">Chitinibacter mangrovi</name>
    <dbReference type="NCBI Taxonomy" id="3153927"/>
    <lineage>
        <taxon>Bacteria</taxon>
        <taxon>Pseudomonadati</taxon>
        <taxon>Pseudomonadota</taxon>
        <taxon>Betaproteobacteria</taxon>
        <taxon>Neisseriales</taxon>
        <taxon>Chitinibacteraceae</taxon>
        <taxon>Chitinibacter</taxon>
    </lineage>
</organism>
<sequence length="49" mass="5511">MQTPIRIMQMDCPTEEGLLRKKLGEHGGVSGMQFNLMQRVLTVTHEPDG</sequence>
<dbReference type="EMBL" id="CP157355">
    <property type="protein sequence ID" value="XBM02058.1"/>
    <property type="molecule type" value="Genomic_DNA"/>
</dbReference>
<name>A0AAU7FEW8_9NEIS</name>
<reference evidence="2" key="1">
    <citation type="submission" date="2024-05" db="EMBL/GenBank/DDBJ databases">
        <authorList>
            <person name="Yang L."/>
            <person name="Pan L."/>
        </authorList>
    </citation>
    <scope>NUCLEOTIDE SEQUENCE</scope>
    <source>
        <strain evidence="2">FCG-7</strain>
    </source>
</reference>
<dbReference type="SUPFAM" id="SSF55008">
    <property type="entry name" value="HMA, heavy metal-associated domain"/>
    <property type="match status" value="1"/>
</dbReference>
<dbReference type="GO" id="GO:0046872">
    <property type="term" value="F:metal ion binding"/>
    <property type="evidence" value="ECO:0007669"/>
    <property type="project" value="InterPro"/>
</dbReference>
<proteinExistence type="predicted"/>
<dbReference type="KEGG" id="cmav:ABHF33_07265"/>
<dbReference type="AlphaFoldDB" id="A0AAU7FEW8"/>
<feature type="domain" description="HMA" evidence="1">
    <location>
        <begin position="1"/>
        <end position="49"/>
    </location>
</feature>